<dbReference type="SUPFAM" id="SSF52540">
    <property type="entry name" value="P-loop containing nucleoside triphosphate hydrolases"/>
    <property type="match status" value="1"/>
</dbReference>
<dbReference type="InterPro" id="IPR014013">
    <property type="entry name" value="Helic_SF1/SF2_ATP-bd_DinG/Rad3"/>
</dbReference>
<dbReference type="CDD" id="cd00268">
    <property type="entry name" value="DEADc"/>
    <property type="match status" value="1"/>
</dbReference>
<keyword evidence="10" id="KW-1185">Reference proteome</keyword>
<dbReference type="PANTHER" id="PTHR47963">
    <property type="entry name" value="DEAD-BOX ATP-DEPENDENT RNA HELICASE 47, MITOCHONDRIAL"/>
    <property type="match status" value="1"/>
</dbReference>
<evidence type="ECO:0000256" key="4">
    <source>
        <dbReference type="ARBA" id="ARBA00022840"/>
    </source>
</evidence>
<dbReference type="EMBL" id="JBHTCP010000004">
    <property type="protein sequence ID" value="MFC7370560.1"/>
    <property type="molecule type" value="Genomic_DNA"/>
</dbReference>
<dbReference type="GO" id="GO:0004386">
    <property type="term" value="F:helicase activity"/>
    <property type="evidence" value="ECO:0007669"/>
    <property type="project" value="UniProtKB-KW"/>
</dbReference>
<proteinExistence type="predicted"/>
<feature type="region of interest" description="Disordered" evidence="5">
    <location>
        <begin position="375"/>
        <end position="414"/>
    </location>
</feature>
<comment type="caution">
    <text evidence="9">The sequence shown here is derived from an EMBL/GenBank/DDBJ whole genome shotgun (WGS) entry which is preliminary data.</text>
</comment>
<evidence type="ECO:0000313" key="10">
    <source>
        <dbReference type="Proteomes" id="UP001596549"/>
    </source>
</evidence>
<keyword evidence="1" id="KW-0547">Nucleotide-binding</keyword>
<feature type="compositionally biased region" description="Basic and acidic residues" evidence="5">
    <location>
        <begin position="403"/>
        <end position="414"/>
    </location>
</feature>
<dbReference type="SMART" id="SM00490">
    <property type="entry name" value="HELICc"/>
    <property type="match status" value="1"/>
</dbReference>
<feature type="domain" description="Helicase ATP-binding" evidence="6">
    <location>
        <begin position="31"/>
        <end position="201"/>
    </location>
</feature>
<evidence type="ECO:0000256" key="2">
    <source>
        <dbReference type="ARBA" id="ARBA00022801"/>
    </source>
</evidence>
<feature type="domain" description="Helicase C-terminal" evidence="8">
    <location>
        <begin position="228"/>
        <end position="372"/>
    </location>
</feature>
<keyword evidence="2 9" id="KW-0378">Hydrolase</keyword>
<dbReference type="GO" id="GO:0016787">
    <property type="term" value="F:hydrolase activity"/>
    <property type="evidence" value="ECO:0007669"/>
    <property type="project" value="UniProtKB-KW"/>
</dbReference>
<dbReference type="InterPro" id="IPR001650">
    <property type="entry name" value="Helicase_C-like"/>
</dbReference>
<dbReference type="InterPro" id="IPR044742">
    <property type="entry name" value="DEAD/DEAH_RhlB"/>
</dbReference>
<name>A0ABW2NMB5_9BACL</name>
<dbReference type="PROSITE" id="PS51192">
    <property type="entry name" value="HELICASE_ATP_BIND_1"/>
    <property type="match status" value="1"/>
</dbReference>
<dbReference type="InterPro" id="IPR027417">
    <property type="entry name" value="P-loop_NTPase"/>
</dbReference>
<dbReference type="SMART" id="SM00487">
    <property type="entry name" value="DEXDc"/>
    <property type="match status" value="1"/>
</dbReference>
<evidence type="ECO:0000256" key="3">
    <source>
        <dbReference type="ARBA" id="ARBA00022806"/>
    </source>
</evidence>
<evidence type="ECO:0000259" key="6">
    <source>
        <dbReference type="PROSITE" id="PS51192"/>
    </source>
</evidence>
<organism evidence="9 10">
    <name type="scientific">Fictibacillus iocasae</name>
    <dbReference type="NCBI Taxonomy" id="2715437"/>
    <lineage>
        <taxon>Bacteria</taxon>
        <taxon>Bacillati</taxon>
        <taxon>Bacillota</taxon>
        <taxon>Bacilli</taxon>
        <taxon>Bacillales</taxon>
        <taxon>Fictibacillaceae</taxon>
        <taxon>Fictibacillus</taxon>
    </lineage>
</organism>
<accession>A0ABW2NMB5</accession>
<dbReference type="EC" id="3.6.4.-" evidence="9"/>
<dbReference type="Proteomes" id="UP001596549">
    <property type="component" value="Unassembled WGS sequence"/>
</dbReference>
<gene>
    <name evidence="9" type="ORF">ACFQPF_02590</name>
</gene>
<sequence length="414" mass="46040">MNDMNQFPVYIQQAWEKAGFGEPTAVQKEVFGSIGNHQDMIIESPTGTGKTLAYLLPALLNVSADVHNAQLVILAPTRELAMQIYEVCQQFTAGSGLTGASLIGGANLQRQLDKLKKKPQYIVGTPGRVREILQLKKLKMQDVKTIVVDEADSIVESGLKGEIEQIIKSTFKERQLMFVSATITNKAEEWAKSATQNAQVIRVKKDQLPESDVTHFYMVSEMRDKAEALRKIIKNISPLKAIVFVNGSTRLDEVAAKLEYRGASIGVLAGNSSKEERQKVMREFRSDKVPVLMTTDVAARGLDVSDVTHVIHYDQPEDDQIYVHRSGRTGRMGKSGAVISLVTKNEEFIVKKWAQKLNLHLEKKSIIAGEITNRGSIKSHSSTKDSHAKKHPAANRSVANHNKRSEKNDRNQRS</sequence>
<evidence type="ECO:0000259" key="7">
    <source>
        <dbReference type="PROSITE" id="PS51193"/>
    </source>
</evidence>
<dbReference type="PANTHER" id="PTHR47963:SF7">
    <property type="entry name" value="ATP-DEPENDENT RNA HELICASE YFML-RELATED"/>
    <property type="match status" value="1"/>
</dbReference>
<dbReference type="CDD" id="cd18787">
    <property type="entry name" value="SF2_C_DEAD"/>
    <property type="match status" value="1"/>
</dbReference>
<evidence type="ECO:0000259" key="8">
    <source>
        <dbReference type="PROSITE" id="PS51194"/>
    </source>
</evidence>
<dbReference type="Pfam" id="PF00271">
    <property type="entry name" value="Helicase_C"/>
    <property type="match status" value="1"/>
</dbReference>
<protein>
    <submittedName>
        <fullName evidence="9">DEAD/DEAH box helicase</fullName>
        <ecNumber evidence="9">3.6.4.-</ecNumber>
    </submittedName>
</protein>
<evidence type="ECO:0000256" key="1">
    <source>
        <dbReference type="ARBA" id="ARBA00022741"/>
    </source>
</evidence>
<dbReference type="PROSITE" id="PS51193">
    <property type="entry name" value="HELICASE_ATP_BIND_2"/>
    <property type="match status" value="1"/>
</dbReference>
<dbReference type="InterPro" id="IPR014001">
    <property type="entry name" value="Helicase_ATP-bd"/>
</dbReference>
<feature type="domain" description="Helicase ATP-binding" evidence="7">
    <location>
        <begin position="2"/>
        <end position="288"/>
    </location>
</feature>
<keyword evidence="4" id="KW-0067">ATP-binding</keyword>
<keyword evidence="3 9" id="KW-0347">Helicase</keyword>
<dbReference type="InterPro" id="IPR050547">
    <property type="entry name" value="DEAD_box_RNA_helicases"/>
</dbReference>
<evidence type="ECO:0000256" key="5">
    <source>
        <dbReference type="SAM" id="MobiDB-lite"/>
    </source>
</evidence>
<dbReference type="PROSITE" id="PS51194">
    <property type="entry name" value="HELICASE_CTER"/>
    <property type="match status" value="1"/>
</dbReference>
<reference evidence="10" key="1">
    <citation type="journal article" date="2019" name="Int. J. Syst. Evol. Microbiol.">
        <title>The Global Catalogue of Microorganisms (GCM) 10K type strain sequencing project: providing services to taxonomists for standard genome sequencing and annotation.</title>
        <authorList>
            <consortium name="The Broad Institute Genomics Platform"/>
            <consortium name="The Broad Institute Genome Sequencing Center for Infectious Disease"/>
            <person name="Wu L."/>
            <person name="Ma J."/>
        </authorList>
    </citation>
    <scope>NUCLEOTIDE SEQUENCE [LARGE SCALE GENOMIC DNA]</scope>
    <source>
        <strain evidence="10">NBRC 106396</strain>
    </source>
</reference>
<evidence type="ECO:0000313" key="9">
    <source>
        <dbReference type="EMBL" id="MFC7370560.1"/>
    </source>
</evidence>
<dbReference type="RefSeq" id="WP_379746087.1">
    <property type="nucleotide sequence ID" value="NZ_JBHTCP010000004.1"/>
</dbReference>
<dbReference type="Pfam" id="PF00270">
    <property type="entry name" value="DEAD"/>
    <property type="match status" value="1"/>
</dbReference>
<dbReference type="InterPro" id="IPR011545">
    <property type="entry name" value="DEAD/DEAH_box_helicase_dom"/>
</dbReference>
<dbReference type="Gene3D" id="3.40.50.300">
    <property type="entry name" value="P-loop containing nucleotide triphosphate hydrolases"/>
    <property type="match status" value="2"/>
</dbReference>